<evidence type="ECO:0000313" key="1">
    <source>
        <dbReference type="EMBL" id="GFS71411.1"/>
    </source>
</evidence>
<comment type="caution">
    <text evidence="1">The sequence shown here is derived from an EMBL/GenBank/DDBJ whole genome shotgun (WGS) entry which is preliminary data.</text>
</comment>
<evidence type="ECO:0000313" key="2">
    <source>
        <dbReference type="Proteomes" id="UP000887013"/>
    </source>
</evidence>
<dbReference type="AlphaFoldDB" id="A0A8X6T3G2"/>
<dbReference type="EMBL" id="BMAW01000901">
    <property type="protein sequence ID" value="GFS71411.1"/>
    <property type="molecule type" value="Genomic_DNA"/>
</dbReference>
<sequence length="111" mass="12413">MVVESFLDLKVGRWMRVPSGPLLVTELALWDKPNAGEPSRRVAAVAWQGVVRACMEPPPVQILVVVANTQLRTEVGEGFHVNSIFTWVSRFLANGVIRAKRDFTSHAMDER</sequence>
<proteinExistence type="predicted"/>
<keyword evidence="2" id="KW-1185">Reference proteome</keyword>
<protein>
    <submittedName>
        <fullName evidence="1">Uncharacterized protein</fullName>
    </submittedName>
</protein>
<accession>A0A8X6T3G2</accession>
<name>A0A8X6T3G2_NEPPI</name>
<gene>
    <name evidence="1" type="ORF">NPIL_388791</name>
</gene>
<reference evidence="1" key="1">
    <citation type="submission" date="2020-08" db="EMBL/GenBank/DDBJ databases">
        <title>Multicomponent nature underlies the extraordinary mechanical properties of spider dragline silk.</title>
        <authorList>
            <person name="Kono N."/>
            <person name="Nakamura H."/>
            <person name="Mori M."/>
            <person name="Yoshida Y."/>
            <person name="Ohtoshi R."/>
            <person name="Malay A.D."/>
            <person name="Moran D.A.P."/>
            <person name="Tomita M."/>
            <person name="Numata K."/>
            <person name="Arakawa K."/>
        </authorList>
    </citation>
    <scope>NUCLEOTIDE SEQUENCE</scope>
</reference>
<dbReference type="Proteomes" id="UP000887013">
    <property type="component" value="Unassembled WGS sequence"/>
</dbReference>
<organism evidence="1 2">
    <name type="scientific">Nephila pilipes</name>
    <name type="common">Giant wood spider</name>
    <name type="synonym">Nephila maculata</name>
    <dbReference type="NCBI Taxonomy" id="299642"/>
    <lineage>
        <taxon>Eukaryota</taxon>
        <taxon>Metazoa</taxon>
        <taxon>Ecdysozoa</taxon>
        <taxon>Arthropoda</taxon>
        <taxon>Chelicerata</taxon>
        <taxon>Arachnida</taxon>
        <taxon>Araneae</taxon>
        <taxon>Araneomorphae</taxon>
        <taxon>Entelegynae</taxon>
        <taxon>Araneoidea</taxon>
        <taxon>Nephilidae</taxon>
        <taxon>Nephila</taxon>
    </lineage>
</organism>